<sequence length="85" mass="10143">MGYRSNQLLFDALIPLLYLNLEKRPKNPILKPMFKSASDDEFLWVHCTRNKLLSGIKYRLNKYYLCWKTMPQKNPVIFGVFNVLF</sequence>
<dbReference type="Proteomes" id="UP000024635">
    <property type="component" value="Unassembled WGS sequence"/>
</dbReference>
<evidence type="ECO:0000313" key="2">
    <source>
        <dbReference type="Proteomes" id="UP000024635"/>
    </source>
</evidence>
<comment type="caution">
    <text evidence="1">The sequence shown here is derived from an EMBL/GenBank/DDBJ whole genome shotgun (WGS) entry which is preliminary data.</text>
</comment>
<evidence type="ECO:0000313" key="1">
    <source>
        <dbReference type="EMBL" id="EYC05326.1"/>
    </source>
</evidence>
<name>A0A016TRE4_9BILA</name>
<keyword evidence="2" id="KW-1185">Reference proteome</keyword>
<protein>
    <submittedName>
        <fullName evidence="1">Uncharacterized protein</fullName>
    </submittedName>
</protein>
<gene>
    <name evidence="1" type="primary">Acey_s0082.g1521</name>
    <name evidence="1" type="ORF">Y032_0082g1521</name>
</gene>
<dbReference type="AlphaFoldDB" id="A0A016TRE4"/>
<dbReference type="EMBL" id="JARK01001418">
    <property type="protein sequence ID" value="EYC05326.1"/>
    <property type="molecule type" value="Genomic_DNA"/>
</dbReference>
<reference evidence="2" key="1">
    <citation type="journal article" date="2015" name="Nat. Genet.">
        <title>The genome and transcriptome of the zoonotic hookworm Ancylostoma ceylanicum identify infection-specific gene families.</title>
        <authorList>
            <person name="Schwarz E.M."/>
            <person name="Hu Y."/>
            <person name="Antoshechkin I."/>
            <person name="Miller M.M."/>
            <person name="Sternberg P.W."/>
            <person name="Aroian R.V."/>
        </authorList>
    </citation>
    <scope>NUCLEOTIDE SEQUENCE</scope>
    <source>
        <strain evidence="2">HY135</strain>
    </source>
</reference>
<organism evidence="1 2">
    <name type="scientific">Ancylostoma ceylanicum</name>
    <dbReference type="NCBI Taxonomy" id="53326"/>
    <lineage>
        <taxon>Eukaryota</taxon>
        <taxon>Metazoa</taxon>
        <taxon>Ecdysozoa</taxon>
        <taxon>Nematoda</taxon>
        <taxon>Chromadorea</taxon>
        <taxon>Rhabditida</taxon>
        <taxon>Rhabditina</taxon>
        <taxon>Rhabditomorpha</taxon>
        <taxon>Strongyloidea</taxon>
        <taxon>Ancylostomatidae</taxon>
        <taxon>Ancylostomatinae</taxon>
        <taxon>Ancylostoma</taxon>
    </lineage>
</organism>
<accession>A0A016TRE4</accession>
<proteinExistence type="predicted"/>